<gene>
    <name evidence="2" type="ORF">HRJ53_08915</name>
</gene>
<dbReference type="AlphaFoldDB" id="A0A7V8NPH4"/>
<evidence type="ECO:0000313" key="2">
    <source>
        <dbReference type="EMBL" id="MBA0085104.1"/>
    </source>
</evidence>
<dbReference type="EMBL" id="JACDQQ010000863">
    <property type="protein sequence ID" value="MBA0085104.1"/>
    <property type="molecule type" value="Genomic_DNA"/>
</dbReference>
<evidence type="ECO:0000256" key="1">
    <source>
        <dbReference type="SAM" id="MobiDB-lite"/>
    </source>
</evidence>
<sequence length="92" mass="10082">MALPLGGRVKVDPWNDQLHMLKSKPVGTVAEAENTPFQITPFMFYLTRVVENRPARPAPGTEAAAQMDAPPKPQIRQVELPGLPTSDPPQKP</sequence>
<dbReference type="Proteomes" id="UP000567293">
    <property type="component" value="Unassembled WGS sequence"/>
</dbReference>
<name>A0A7V8NPH4_9BACT</name>
<reference evidence="2" key="1">
    <citation type="submission" date="2020-06" db="EMBL/GenBank/DDBJ databases">
        <title>Legume-microbial interactions unlock mineral nutrients during tropical forest succession.</title>
        <authorList>
            <person name="Epihov D.Z."/>
        </authorList>
    </citation>
    <scope>NUCLEOTIDE SEQUENCE [LARGE SCALE GENOMIC DNA]</scope>
    <source>
        <strain evidence="2">Pan2503</strain>
    </source>
</reference>
<feature type="region of interest" description="Disordered" evidence="1">
    <location>
        <begin position="55"/>
        <end position="92"/>
    </location>
</feature>
<proteinExistence type="predicted"/>
<protein>
    <submittedName>
        <fullName evidence="2">Uncharacterized protein</fullName>
    </submittedName>
</protein>
<evidence type="ECO:0000313" key="3">
    <source>
        <dbReference type="Proteomes" id="UP000567293"/>
    </source>
</evidence>
<organism evidence="2 3">
    <name type="scientific">Candidatus Acidiferrum panamense</name>
    <dbReference type="NCBI Taxonomy" id="2741543"/>
    <lineage>
        <taxon>Bacteria</taxon>
        <taxon>Pseudomonadati</taxon>
        <taxon>Acidobacteriota</taxon>
        <taxon>Terriglobia</taxon>
        <taxon>Candidatus Acidiferrales</taxon>
        <taxon>Candidatus Acidiferrum</taxon>
    </lineage>
</organism>
<keyword evidence="3" id="KW-1185">Reference proteome</keyword>
<accession>A0A7V8NPH4</accession>
<comment type="caution">
    <text evidence="2">The sequence shown here is derived from an EMBL/GenBank/DDBJ whole genome shotgun (WGS) entry which is preliminary data.</text>
</comment>